<dbReference type="InterPro" id="IPR050245">
    <property type="entry name" value="PrsA_foldase"/>
</dbReference>
<dbReference type="SUPFAM" id="SSF109998">
    <property type="entry name" value="Triger factor/SurA peptide-binding domain-like"/>
    <property type="match status" value="1"/>
</dbReference>
<reference evidence="7" key="1">
    <citation type="journal article" date="2021" name="Proc. Natl. Acad. Sci. U.S.A.">
        <title>Global biogeography of chemosynthetic symbionts reveals both localized and globally distributed symbiont groups. .</title>
        <authorList>
            <person name="Osvatic J.T."/>
            <person name="Wilkins L.G.E."/>
            <person name="Leibrecht L."/>
            <person name="Leray M."/>
            <person name="Zauner S."/>
            <person name="Polzin J."/>
            <person name="Camacho Y."/>
            <person name="Gros O."/>
            <person name="van Gils J.A."/>
            <person name="Eisen J.A."/>
            <person name="Petersen J.M."/>
            <person name="Yuen B."/>
        </authorList>
    </citation>
    <scope>NUCLEOTIDE SEQUENCE</scope>
    <source>
        <strain evidence="7">MAGclacostrist055</strain>
    </source>
</reference>
<dbReference type="InterPro" id="IPR046357">
    <property type="entry name" value="PPIase_dom_sf"/>
</dbReference>
<dbReference type="AlphaFoldDB" id="A0A9E4NHM4"/>
<dbReference type="PANTHER" id="PTHR47245">
    <property type="entry name" value="PEPTIDYLPROLYL ISOMERASE"/>
    <property type="match status" value="1"/>
</dbReference>
<dbReference type="Pfam" id="PF13145">
    <property type="entry name" value="Rotamase_2"/>
    <property type="match status" value="1"/>
</dbReference>
<evidence type="ECO:0000256" key="2">
    <source>
        <dbReference type="ARBA" id="ARBA00007656"/>
    </source>
</evidence>
<proteinExistence type="inferred from homology"/>
<evidence type="ECO:0000313" key="7">
    <source>
        <dbReference type="EMBL" id="MCG7977391.1"/>
    </source>
</evidence>
<keyword evidence="4 5" id="KW-0697">Rotamase</keyword>
<organism evidence="7 8">
    <name type="scientific">Candidatus Thiodiazotropha taylori</name>
    <dbReference type="NCBI Taxonomy" id="2792791"/>
    <lineage>
        <taxon>Bacteria</taxon>
        <taxon>Pseudomonadati</taxon>
        <taxon>Pseudomonadota</taxon>
        <taxon>Gammaproteobacteria</taxon>
        <taxon>Chromatiales</taxon>
        <taxon>Sedimenticolaceae</taxon>
        <taxon>Candidatus Thiodiazotropha</taxon>
    </lineage>
</organism>
<evidence type="ECO:0000256" key="1">
    <source>
        <dbReference type="ARBA" id="ARBA00000971"/>
    </source>
</evidence>
<dbReference type="Gene3D" id="3.10.50.40">
    <property type="match status" value="1"/>
</dbReference>
<keyword evidence="5 7" id="KW-0413">Isomerase</keyword>
<evidence type="ECO:0000256" key="5">
    <source>
        <dbReference type="PROSITE-ProRule" id="PRU00278"/>
    </source>
</evidence>
<evidence type="ECO:0000313" key="8">
    <source>
        <dbReference type="Proteomes" id="UP000886674"/>
    </source>
</evidence>
<comment type="caution">
    <text evidence="7">The sequence shown here is derived from an EMBL/GenBank/DDBJ whole genome shotgun (WGS) entry which is preliminary data.</text>
</comment>
<name>A0A9E4NHM4_9GAMM</name>
<comment type="similarity">
    <text evidence="2">Belongs to the PpiC/parvulin rotamase family.</text>
</comment>
<dbReference type="InterPro" id="IPR000297">
    <property type="entry name" value="PPIase_PpiC"/>
</dbReference>
<dbReference type="EC" id="5.2.1.8" evidence="3"/>
<gene>
    <name evidence="7" type="ORF">JAY77_04485</name>
</gene>
<sequence>MRNLVTLAAGCFLTASAWGEPTAEPVLSDGNILARVDDRIITFPQLNTQLNSTAVVGLSTPALGTPERRTVILTLLDKAISVNLLYLDAVGKGKLEDPNFKRELQEYADGMLAGLYRRHYLKADSAVSEADIAEYVKKHFAKDTELDDKMRPLVEAKVKKAKYLVRKQGLRKHLHAGTKVMIHTKHLEIEDDGIRSDEQVIAEYDGNVMTWGESKKYLTTLNNSIDINRRLKTLNGLIDNYLLAKKGREAGLDRDPGFQSALAEFSVTRLVNQHRSALAQAMQPTEQEVRDYFTEHQGRITFNEHRKLQMVVLNDEKTALDIMEKLGKGELTIYQAALNHSIDPRAKQTLGDFGWVEEGSGFPALDELAFTLEIGELGGPVETPAGWHIIRVTDRRVSKYTDINDPDTRQQTRRLLLKERLNDYVVELRKREYPVVVYEENLNRLLQEEAQWIAAKSREMEQHPERAKLILDEMKALVE</sequence>
<evidence type="ECO:0000259" key="6">
    <source>
        <dbReference type="PROSITE" id="PS50198"/>
    </source>
</evidence>
<accession>A0A9E4NHM4</accession>
<feature type="domain" description="PpiC" evidence="6">
    <location>
        <begin position="303"/>
        <end position="394"/>
    </location>
</feature>
<evidence type="ECO:0000256" key="3">
    <source>
        <dbReference type="ARBA" id="ARBA00013194"/>
    </source>
</evidence>
<dbReference type="Proteomes" id="UP000886674">
    <property type="component" value="Unassembled WGS sequence"/>
</dbReference>
<comment type="catalytic activity">
    <reaction evidence="1">
        <text>[protein]-peptidylproline (omega=180) = [protein]-peptidylproline (omega=0)</text>
        <dbReference type="Rhea" id="RHEA:16237"/>
        <dbReference type="Rhea" id="RHEA-COMP:10747"/>
        <dbReference type="Rhea" id="RHEA-COMP:10748"/>
        <dbReference type="ChEBI" id="CHEBI:83833"/>
        <dbReference type="ChEBI" id="CHEBI:83834"/>
        <dbReference type="EC" id="5.2.1.8"/>
    </reaction>
</comment>
<dbReference type="SUPFAM" id="SSF54534">
    <property type="entry name" value="FKBP-like"/>
    <property type="match status" value="1"/>
</dbReference>
<dbReference type="GO" id="GO:0003755">
    <property type="term" value="F:peptidyl-prolyl cis-trans isomerase activity"/>
    <property type="evidence" value="ECO:0007669"/>
    <property type="project" value="UniProtKB-KW"/>
</dbReference>
<evidence type="ECO:0000256" key="4">
    <source>
        <dbReference type="ARBA" id="ARBA00023110"/>
    </source>
</evidence>
<protein>
    <recommendedName>
        <fullName evidence="3">peptidylprolyl isomerase</fullName>
        <ecNumber evidence="3">5.2.1.8</ecNumber>
    </recommendedName>
</protein>
<dbReference type="EMBL" id="JAEPCR010000015">
    <property type="protein sequence ID" value="MCG7977391.1"/>
    <property type="molecule type" value="Genomic_DNA"/>
</dbReference>
<dbReference type="PROSITE" id="PS50198">
    <property type="entry name" value="PPIC_PPIASE_2"/>
    <property type="match status" value="1"/>
</dbReference>
<dbReference type="InterPro" id="IPR027304">
    <property type="entry name" value="Trigger_fact/SurA_dom_sf"/>
</dbReference>
<dbReference type="PANTHER" id="PTHR47245:SF2">
    <property type="entry name" value="PEPTIDYL-PROLYL CIS-TRANS ISOMERASE HP_0175-RELATED"/>
    <property type="match status" value="1"/>
</dbReference>